<dbReference type="AlphaFoldDB" id="A0A644Z4K5"/>
<dbReference type="EMBL" id="VSSQ01007125">
    <property type="protein sequence ID" value="MPM34931.1"/>
    <property type="molecule type" value="Genomic_DNA"/>
</dbReference>
<protein>
    <submittedName>
        <fullName evidence="1">Uncharacterized protein</fullName>
    </submittedName>
</protein>
<comment type="caution">
    <text evidence="1">The sequence shown here is derived from an EMBL/GenBank/DDBJ whole genome shotgun (WGS) entry which is preliminary data.</text>
</comment>
<proteinExistence type="predicted"/>
<reference evidence="1" key="1">
    <citation type="submission" date="2019-08" db="EMBL/GenBank/DDBJ databases">
        <authorList>
            <person name="Kucharzyk K."/>
            <person name="Murdoch R.W."/>
            <person name="Higgins S."/>
            <person name="Loffler F."/>
        </authorList>
    </citation>
    <scope>NUCLEOTIDE SEQUENCE</scope>
</reference>
<name>A0A644Z4K5_9ZZZZ</name>
<sequence length="49" mass="5128">MDTKTSLAANALLYSDSILVDPCPPVLPLPALLLLAAGVAVKRYLHPKG</sequence>
<accession>A0A644Z4K5</accession>
<organism evidence="1">
    <name type="scientific">bioreactor metagenome</name>
    <dbReference type="NCBI Taxonomy" id="1076179"/>
    <lineage>
        <taxon>unclassified sequences</taxon>
        <taxon>metagenomes</taxon>
        <taxon>ecological metagenomes</taxon>
    </lineage>
</organism>
<gene>
    <name evidence="1" type="ORF">SDC9_81521</name>
</gene>
<evidence type="ECO:0000313" key="1">
    <source>
        <dbReference type="EMBL" id="MPM34931.1"/>
    </source>
</evidence>